<dbReference type="GO" id="GO:0016787">
    <property type="term" value="F:hydrolase activity"/>
    <property type="evidence" value="ECO:0007669"/>
    <property type="project" value="UniProtKB-KW"/>
</dbReference>
<dbReference type="SMART" id="SM00490">
    <property type="entry name" value="HELICc"/>
    <property type="match status" value="1"/>
</dbReference>
<gene>
    <name evidence="3" type="ORF">DEA37_0000496</name>
</gene>
<accession>A0A5J4NZF1</accession>
<sequence length="181" mass="19925">MVTRLQFCLVALCFLQSTAECHRAEINVVIYAGLVLPGSTYCKKHNSIAYFNFYYISPSSMFCRLHLSRFSKIFLFILACLANGVGYHHAGLESTDRQLVEQAFLSGCLPVLASTSTLSIGLNLPAHLVIIKNTEQVINGQLKGYNSTQITQMIGRAGRPQFDTEGVAVIMTSSELKVNPT</sequence>
<dbReference type="Pfam" id="PF00271">
    <property type="entry name" value="Helicase_C"/>
    <property type="match status" value="1"/>
</dbReference>
<dbReference type="InterPro" id="IPR001650">
    <property type="entry name" value="Helicase_C-like"/>
</dbReference>
<feature type="domain" description="Helicase C-terminal" evidence="2">
    <location>
        <begin position="75"/>
        <end position="161"/>
    </location>
</feature>
<keyword evidence="4" id="KW-1185">Reference proteome</keyword>
<dbReference type="SUPFAM" id="SSF52540">
    <property type="entry name" value="P-loop containing nucleoside triphosphate hydrolases"/>
    <property type="match status" value="1"/>
</dbReference>
<protein>
    <recommendedName>
        <fullName evidence="2">Helicase C-terminal domain-containing protein</fullName>
    </recommendedName>
</protein>
<evidence type="ECO:0000313" key="4">
    <source>
        <dbReference type="Proteomes" id="UP000324629"/>
    </source>
</evidence>
<evidence type="ECO:0000256" key="1">
    <source>
        <dbReference type="SAM" id="SignalP"/>
    </source>
</evidence>
<organism evidence="3 4">
    <name type="scientific">Paragonimus westermani</name>
    <dbReference type="NCBI Taxonomy" id="34504"/>
    <lineage>
        <taxon>Eukaryota</taxon>
        <taxon>Metazoa</taxon>
        <taxon>Spiralia</taxon>
        <taxon>Lophotrochozoa</taxon>
        <taxon>Platyhelminthes</taxon>
        <taxon>Trematoda</taxon>
        <taxon>Digenea</taxon>
        <taxon>Plagiorchiida</taxon>
        <taxon>Troglotremata</taxon>
        <taxon>Troglotrematidae</taxon>
        <taxon>Paragonimus</taxon>
    </lineage>
</organism>
<dbReference type="EMBL" id="QNGE01000300">
    <property type="protein sequence ID" value="KAA3681016.1"/>
    <property type="molecule type" value="Genomic_DNA"/>
</dbReference>
<keyword evidence="1" id="KW-0732">Signal</keyword>
<feature type="signal peptide" evidence="1">
    <location>
        <begin position="1"/>
        <end position="21"/>
    </location>
</feature>
<dbReference type="PANTHER" id="PTHR47835">
    <property type="entry name" value="HFM1, ATP DEPENDENT DNA HELICASE HOMOLOG"/>
    <property type="match status" value="1"/>
</dbReference>
<dbReference type="Gene3D" id="3.40.50.300">
    <property type="entry name" value="P-loop containing nucleotide triphosphate hydrolases"/>
    <property type="match status" value="1"/>
</dbReference>
<evidence type="ECO:0000259" key="2">
    <source>
        <dbReference type="SMART" id="SM00490"/>
    </source>
</evidence>
<dbReference type="GO" id="GO:0043138">
    <property type="term" value="F:3'-5' DNA helicase activity"/>
    <property type="evidence" value="ECO:0007669"/>
    <property type="project" value="UniProtKB-EC"/>
</dbReference>
<dbReference type="InterPro" id="IPR027417">
    <property type="entry name" value="P-loop_NTPase"/>
</dbReference>
<feature type="chain" id="PRO_5023850316" description="Helicase C-terminal domain-containing protein" evidence="1">
    <location>
        <begin position="22"/>
        <end position="181"/>
    </location>
</feature>
<proteinExistence type="predicted"/>
<dbReference type="AlphaFoldDB" id="A0A5J4NZF1"/>
<evidence type="ECO:0000313" key="3">
    <source>
        <dbReference type="EMBL" id="KAA3681016.1"/>
    </source>
</evidence>
<dbReference type="Proteomes" id="UP000324629">
    <property type="component" value="Unassembled WGS sequence"/>
</dbReference>
<name>A0A5J4NZF1_9TREM</name>
<dbReference type="PANTHER" id="PTHR47835:SF3">
    <property type="entry name" value="HELICASE FOR MEIOSIS 1"/>
    <property type="match status" value="1"/>
</dbReference>
<reference evidence="3 4" key="1">
    <citation type="journal article" date="2019" name="Gigascience">
        <title>Whole-genome sequence of the oriental lung fluke Paragonimus westermani.</title>
        <authorList>
            <person name="Oey H."/>
            <person name="Zakrzewski M."/>
            <person name="Narain K."/>
            <person name="Devi K.R."/>
            <person name="Agatsuma T."/>
            <person name="Nawaratna S."/>
            <person name="Gobert G.N."/>
            <person name="Jones M.K."/>
            <person name="Ragan M.A."/>
            <person name="McManus D.P."/>
            <person name="Krause L."/>
        </authorList>
    </citation>
    <scope>NUCLEOTIDE SEQUENCE [LARGE SCALE GENOMIC DNA]</scope>
    <source>
        <strain evidence="3 4">IND2009</strain>
    </source>
</reference>
<comment type="caution">
    <text evidence="3">The sequence shown here is derived from an EMBL/GenBank/DDBJ whole genome shotgun (WGS) entry which is preliminary data.</text>
</comment>
<dbReference type="CDD" id="cd18795">
    <property type="entry name" value="SF2_C_Ski2"/>
    <property type="match status" value="1"/>
</dbReference>
<dbReference type="InterPro" id="IPR052247">
    <property type="entry name" value="Meiotic_Crossover_Helicase"/>
</dbReference>